<dbReference type="FunFam" id="3.20.20.300:FF:000005">
    <property type="entry name" value="Periplasmic beta-glucosidase"/>
    <property type="match status" value="1"/>
</dbReference>
<keyword evidence="6" id="KW-0326">Glycosidase</keyword>
<dbReference type="PROSITE" id="PS51257">
    <property type="entry name" value="PROKAR_LIPOPROTEIN"/>
    <property type="match status" value="1"/>
</dbReference>
<dbReference type="AlphaFoldDB" id="A0A176TDK6"/>
<dbReference type="InterPro" id="IPR013783">
    <property type="entry name" value="Ig-like_fold"/>
</dbReference>
<evidence type="ECO:0000256" key="1">
    <source>
        <dbReference type="ARBA" id="ARBA00000448"/>
    </source>
</evidence>
<evidence type="ECO:0000313" key="8">
    <source>
        <dbReference type="EMBL" id="OAD45950.1"/>
    </source>
</evidence>
<dbReference type="SUPFAM" id="SSF52279">
    <property type="entry name" value="Beta-D-glucan exohydrolase, C-terminal domain"/>
    <property type="match status" value="1"/>
</dbReference>
<dbReference type="InterPro" id="IPR001764">
    <property type="entry name" value="Glyco_hydro_3_N"/>
</dbReference>
<dbReference type="Pfam" id="PF01915">
    <property type="entry name" value="Glyco_hydro_3_C"/>
    <property type="match status" value="1"/>
</dbReference>
<dbReference type="InterPro" id="IPR036962">
    <property type="entry name" value="Glyco_hydro_3_N_sf"/>
</dbReference>
<evidence type="ECO:0000256" key="5">
    <source>
        <dbReference type="ARBA" id="ARBA00022801"/>
    </source>
</evidence>
<gene>
    <name evidence="8" type="ORF">LPB303_04605</name>
</gene>
<dbReference type="SMART" id="SM01217">
    <property type="entry name" value="Fn3_like"/>
    <property type="match status" value="1"/>
</dbReference>
<evidence type="ECO:0000256" key="6">
    <source>
        <dbReference type="ARBA" id="ARBA00023295"/>
    </source>
</evidence>
<dbReference type="PRINTS" id="PR00133">
    <property type="entry name" value="GLHYDRLASE3"/>
</dbReference>
<dbReference type="Gene3D" id="2.60.40.10">
    <property type="entry name" value="Immunoglobulins"/>
    <property type="match status" value="1"/>
</dbReference>
<dbReference type="Gene3D" id="3.40.50.1700">
    <property type="entry name" value="Glycoside hydrolase family 3 C-terminal domain"/>
    <property type="match status" value="1"/>
</dbReference>
<evidence type="ECO:0000256" key="3">
    <source>
        <dbReference type="ARBA" id="ARBA00012744"/>
    </source>
</evidence>
<proteinExistence type="inferred from homology"/>
<accession>A0A176TDK6</accession>
<organism evidence="8 9">
    <name type="scientific">Polaribacter atrinae</name>
    <dbReference type="NCBI Taxonomy" id="1333662"/>
    <lineage>
        <taxon>Bacteria</taxon>
        <taxon>Pseudomonadati</taxon>
        <taxon>Bacteroidota</taxon>
        <taxon>Flavobacteriia</taxon>
        <taxon>Flavobacteriales</taxon>
        <taxon>Flavobacteriaceae</taxon>
    </lineage>
</organism>
<dbReference type="EMBL" id="LVWE01000009">
    <property type="protein sequence ID" value="OAD45950.1"/>
    <property type="molecule type" value="Genomic_DNA"/>
</dbReference>
<evidence type="ECO:0000313" key="9">
    <source>
        <dbReference type="Proteomes" id="UP000076923"/>
    </source>
</evidence>
<dbReference type="InterPro" id="IPR036881">
    <property type="entry name" value="Glyco_hydro_3_C_sf"/>
</dbReference>
<dbReference type="STRING" id="1333662.LPB303_04605"/>
<dbReference type="FunFam" id="2.60.40.10:FF:000495">
    <property type="entry name" value="Periplasmic beta-glucosidase"/>
    <property type="match status" value="1"/>
</dbReference>
<comment type="similarity">
    <text evidence="2">Belongs to the glycosyl hydrolase 3 family.</text>
</comment>
<reference evidence="8 9" key="1">
    <citation type="submission" date="2016-02" db="EMBL/GenBank/DDBJ databases">
        <title>Draft genome sequence of Polaribacter atrinae KACC17473.</title>
        <authorList>
            <person name="Shin S.-K."/>
            <person name="Yi H."/>
        </authorList>
    </citation>
    <scope>NUCLEOTIDE SEQUENCE [LARGE SCALE GENOMIC DNA]</scope>
    <source>
        <strain evidence="8 9">KACC 17473</strain>
    </source>
</reference>
<dbReference type="GO" id="GO:0009251">
    <property type="term" value="P:glucan catabolic process"/>
    <property type="evidence" value="ECO:0007669"/>
    <property type="project" value="TreeGrafter"/>
</dbReference>
<evidence type="ECO:0000256" key="2">
    <source>
        <dbReference type="ARBA" id="ARBA00005336"/>
    </source>
</evidence>
<dbReference type="EC" id="3.2.1.21" evidence="3"/>
<keyword evidence="9" id="KW-1185">Reference proteome</keyword>
<comment type="caution">
    <text evidence="8">The sequence shown here is derived from an EMBL/GenBank/DDBJ whole genome shotgun (WGS) entry which is preliminary data.</text>
</comment>
<feature type="domain" description="Fibronectin type III-like" evidence="7">
    <location>
        <begin position="670"/>
        <end position="739"/>
    </location>
</feature>
<dbReference type="InterPro" id="IPR051915">
    <property type="entry name" value="Cellulose_Degrad_GH3"/>
</dbReference>
<dbReference type="PANTHER" id="PTHR30620:SF16">
    <property type="entry name" value="LYSOSOMAL BETA GLUCOSIDASE"/>
    <property type="match status" value="1"/>
</dbReference>
<dbReference type="Pfam" id="PF14310">
    <property type="entry name" value="Fn3-like"/>
    <property type="match status" value="1"/>
</dbReference>
<dbReference type="PANTHER" id="PTHR30620">
    <property type="entry name" value="PERIPLASMIC BETA-GLUCOSIDASE-RELATED"/>
    <property type="match status" value="1"/>
</dbReference>
<evidence type="ECO:0000259" key="7">
    <source>
        <dbReference type="SMART" id="SM01217"/>
    </source>
</evidence>
<dbReference type="NCBIfam" id="NF011678">
    <property type="entry name" value="PRK15098.1"/>
    <property type="match status" value="1"/>
</dbReference>
<dbReference type="InterPro" id="IPR026891">
    <property type="entry name" value="Fn3-like"/>
</dbReference>
<evidence type="ECO:0000256" key="4">
    <source>
        <dbReference type="ARBA" id="ARBA00022729"/>
    </source>
</evidence>
<keyword evidence="4" id="KW-0732">Signal</keyword>
<dbReference type="InterPro" id="IPR017853">
    <property type="entry name" value="GH"/>
</dbReference>
<dbReference type="GO" id="GO:0008422">
    <property type="term" value="F:beta-glucosidase activity"/>
    <property type="evidence" value="ECO:0007669"/>
    <property type="project" value="UniProtKB-EC"/>
</dbReference>
<dbReference type="InterPro" id="IPR002772">
    <property type="entry name" value="Glyco_hydro_3_C"/>
</dbReference>
<sequence length="751" mass="83338">MRKLFLFILLLVTIISCKENKNTSSVKDTMHEAKIQALLQKMSLEAKIGQTNLRGMHSTESELPEKLIASVKKGSVGAFLNIMNLDYVDELQRIAVEESPNGIPLIFGRDVIHGFKTIFPIPLGLAATWNTQIVEKSSEIAAFEATSFGIRWTFAPMLDIARDSRWGRIAESPGEDPYLASVLGAAYIKGFQGDNLTDPYRMAASAKHYIAYGAAIGGRDYNTVNLSEPLLRNVYLPPFKAAIDAGSATVMSAFNEINGIPATGNEFLLKDVLRGELQFDGFVVSDWDSVTEMIAHGFASDEKHSAELAAKAGLDMEMNSEAYEHYLKELIKEGKVSIEELDEFVRNILRIKFRLGLFENPYRNKEHTGNLYAESHLKEAKKAAIESTVLLKNKDSILPISEKTNVAIIGPLANAPHEQLGTWAFDGEKEHTNTPLDAYKKVNTNFLFAKGLDYSRDKTKKGFQEAIDIAKKSDVILFFGGEEAILSGEAHSRANIDLPGAQEELLNELAKTGKPIVLIIMAGRPITITNIIDKTDAVLMAWHPGTMGGEALYEIINGIKSPEGRLPVSWPKTAGQLPYFYNHKNTGRPADSINYIPMDKIPIAAWQSSLGNDSHYLDVGFTPHFPFGYGLSYTTFKYENVSISKDVINFNEDLEIKVSVTNSVKKDGKEIVQLYVQDIVGSITRPVKELKRFKHVFLKSGETKEVTFKISSKDLEFVNHKIIKDAEEGTFNLWVGPNVAQGLKASFTLKK</sequence>
<dbReference type="Pfam" id="PF00933">
    <property type="entry name" value="Glyco_hydro_3"/>
    <property type="match status" value="1"/>
</dbReference>
<dbReference type="Proteomes" id="UP000076923">
    <property type="component" value="Unassembled WGS sequence"/>
</dbReference>
<dbReference type="RefSeq" id="WP_068448535.1">
    <property type="nucleotide sequence ID" value="NZ_CANKUV010000018.1"/>
</dbReference>
<dbReference type="OrthoDB" id="9805821at2"/>
<name>A0A176TDK6_9FLAO</name>
<protein>
    <recommendedName>
        <fullName evidence="3">beta-glucosidase</fullName>
        <ecNumber evidence="3">3.2.1.21</ecNumber>
    </recommendedName>
</protein>
<dbReference type="Gene3D" id="3.20.20.300">
    <property type="entry name" value="Glycoside hydrolase, family 3, N-terminal domain"/>
    <property type="match status" value="1"/>
</dbReference>
<dbReference type="SUPFAM" id="SSF51445">
    <property type="entry name" value="(Trans)glycosidases"/>
    <property type="match status" value="1"/>
</dbReference>
<keyword evidence="5 8" id="KW-0378">Hydrolase</keyword>
<comment type="catalytic activity">
    <reaction evidence="1">
        <text>Hydrolysis of terminal, non-reducing beta-D-glucosyl residues with release of beta-D-glucose.</text>
        <dbReference type="EC" id="3.2.1.21"/>
    </reaction>
</comment>